<dbReference type="AlphaFoldDB" id="A0AAV9P2U9"/>
<proteinExistence type="predicted"/>
<name>A0AAV9P2U9_9PEZI</name>
<evidence type="ECO:0008006" key="3">
    <source>
        <dbReference type="Google" id="ProtNLM"/>
    </source>
</evidence>
<dbReference type="Proteomes" id="UP001337655">
    <property type="component" value="Unassembled WGS sequence"/>
</dbReference>
<protein>
    <recommendedName>
        <fullName evidence="3">Zn(2)-C6 fungal-type domain-containing protein</fullName>
    </recommendedName>
</protein>
<evidence type="ECO:0000313" key="2">
    <source>
        <dbReference type="Proteomes" id="UP001337655"/>
    </source>
</evidence>
<evidence type="ECO:0000313" key="1">
    <source>
        <dbReference type="EMBL" id="KAK5166816.1"/>
    </source>
</evidence>
<organism evidence="1 2">
    <name type="scientific">Saxophila tyrrhenica</name>
    <dbReference type="NCBI Taxonomy" id="1690608"/>
    <lineage>
        <taxon>Eukaryota</taxon>
        <taxon>Fungi</taxon>
        <taxon>Dikarya</taxon>
        <taxon>Ascomycota</taxon>
        <taxon>Pezizomycotina</taxon>
        <taxon>Dothideomycetes</taxon>
        <taxon>Dothideomycetidae</taxon>
        <taxon>Mycosphaerellales</taxon>
        <taxon>Extremaceae</taxon>
        <taxon>Saxophila</taxon>
    </lineage>
</organism>
<dbReference type="GeneID" id="89928881"/>
<accession>A0AAV9P2U9</accession>
<keyword evidence="2" id="KW-1185">Reference proteome</keyword>
<reference evidence="1 2" key="1">
    <citation type="submission" date="2023-08" db="EMBL/GenBank/DDBJ databases">
        <title>Black Yeasts Isolated from many extreme environments.</title>
        <authorList>
            <person name="Coleine C."/>
            <person name="Stajich J.E."/>
            <person name="Selbmann L."/>
        </authorList>
    </citation>
    <scope>NUCLEOTIDE SEQUENCE [LARGE SCALE GENOMIC DNA]</scope>
    <source>
        <strain evidence="1 2">CCFEE 5935</strain>
    </source>
</reference>
<gene>
    <name evidence="1" type="ORF">LTR77_007545</name>
</gene>
<dbReference type="EMBL" id="JAVRRT010000012">
    <property type="protein sequence ID" value="KAK5166816.1"/>
    <property type="molecule type" value="Genomic_DNA"/>
</dbReference>
<comment type="caution">
    <text evidence="1">The sequence shown here is derived from an EMBL/GenBank/DDBJ whole genome shotgun (WGS) entry which is preliminary data.</text>
</comment>
<sequence>MAFRIVWQSKIDKQWHYRYYQSNWQNASGNAPGEGIKGFPMAMSLYAHLTHGQWPEPINNQHIKFWKTVEWWGHANLLRVKVDRLRQVIRAQVVNEPLLPLPQPNFDLGAVVEAMEDHGFENVNAKWQSLQFDWLTDPQWWPDGKAGKPHASVKKRTDCDFHLVMKAVNSNMKCERVPNQDRCTDCAKRGIVCSWTKVPKLFGVQGWQKAGDDRLATTETQRSIMLLCQLPAANEQKRHGTMADPHFAKIGKDEE</sequence>
<dbReference type="RefSeq" id="XP_064656624.1">
    <property type="nucleotide sequence ID" value="XM_064804782.1"/>
</dbReference>